<dbReference type="Gene3D" id="3.40.50.300">
    <property type="entry name" value="P-loop containing nucleotide triphosphate hydrolases"/>
    <property type="match status" value="1"/>
</dbReference>
<protein>
    <submittedName>
        <fullName evidence="6">Iron chelate uptake transporter (FeCT) family transport system ATPase</fullName>
    </submittedName>
</protein>
<sequence>MSFYSAENLYFSYNSTPILQGVDLHIDEGSIVSLLGPNGTGKSTLMKLFLGLLSPKSGEVFLKGKTLQSYSIKERALHVSYVPQSTQVAFAFCALDIVVMGRIAFESWFQKPSKTDRDLARVAMERLGIGHLEKRTFQTLSGGEKQLVLIARSLAQGAKILVMDEPVSGLDYGNQLRLLETIMKLSKEGYTFLKSTHFPEHALMLGGYTYALKNGHILAHGLTCKTITQELINELYHTNIELKQTVCGYPVCIPSFVHSTKV</sequence>
<organism evidence="6 7">
    <name type="scientific">Sulfurospirillum halorespirans DSM 13726</name>
    <dbReference type="NCBI Taxonomy" id="1193502"/>
    <lineage>
        <taxon>Bacteria</taxon>
        <taxon>Pseudomonadati</taxon>
        <taxon>Campylobacterota</taxon>
        <taxon>Epsilonproteobacteria</taxon>
        <taxon>Campylobacterales</taxon>
        <taxon>Sulfurospirillaceae</taxon>
        <taxon>Sulfurospirillum</taxon>
    </lineage>
</organism>
<dbReference type="Proteomes" id="UP000094609">
    <property type="component" value="Chromosome"/>
</dbReference>
<feature type="domain" description="ABC transporter" evidence="5">
    <location>
        <begin position="4"/>
        <end position="239"/>
    </location>
</feature>
<keyword evidence="4" id="KW-0067">ATP-binding</keyword>
<dbReference type="AlphaFoldDB" id="A0A1D7TN49"/>
<reference evidence="7" key="1">
    <citation type="submission" date="2016-08" db="EMBL/GenBank/DDBJ databases">
        <title>Complete genome sequence of the organohalide-respiring Epsilonproteobacterium Sulfurospirillum halorespirans.</title>
        <authorList>
            <person name="Goris T."/>
            <person name="Zimmermann J."/>
            <person name="Schenz B."/>
            <person name="Lemos M."/>
            <person name="Hackermueller J."/>
            <person name="Diekert G."/>
        </authorList>
    </citation>
    <scope>NUCLEOTIDE SEQUENCE [LARGE SCALE GENOMIC DNA]</scope>
    <source>
        <strain>DSM 13726</strain>
        <strain evidence="7">PCE-M2</strain>
    </source>
</reference>
<comment type="similarity">
    <text evidence="1">Belongs to the ABC transporter superfamily.</text>
</comment>
<dbReference type="STRING" id="1193502.SHALO_2661"/>
<dbReference type="SMART" id="SM00382">
    <property type="entry name" value="AAA"/>
    <property type="match status" value="1"/>
</dbReference>
<dbReference type="PANTHER" id="PTHR42734:SF6">
    <property type="entry name" value="MOLYBDATE IMPORT ATP-BINDING PROTEIN MOLC"/>
    <property type="match status" value="1"/>
</dbReference>
<dbReference type="PATRIC" id="fig|1193502.14.peg.2694"/>
<accession>A0A1D7TN49</accession>
<dbReference type="PROSITE" id="PS00211">
    <property type="entry name" value="ABC_TRANSPORTER_1"/>
    <property type="match status" value="1"/>
</dbReference>
<dbReference type="InterPro" id="IPR027417">
    <property type="entry name" value="P-loop_NTPase"/>
</dbReference>
<evidence type="ECO:0000256" key="4">
    <source>
        <dbReference type="ARBA" id="ARBA00022840"/>
    </source>
</evidence>
<keyword evidence="7" id="KW-1185">Reference proteome</keyword>
<evidence type="ECO:0000259" key="5">
    <source>
        <dbReference type="PROSITE" id="PS50893"/>
    </source>
</evidence>
<dbReference type="FunFam" id="3.40.50.300:FF:000134">
    <property type="entry name" value="Iron-enterobactin ABC transporter ATP-binding protein"/>
    <property type="match status" value="1"/>
</dbReference>
<dbReference type="InterPro" id="IPR003439">
    <property type="entry name" value="ABC_transporter-like_ATP-bd"/>
</dbReference>
<dbReference type="InterPro" id="IPR050153">
    <property type="entry name" value="Metal_Ion_Import_ABC"/>
</dbReference>
<dbReference type="PROSITE" id="PS50893">
    <property type="entry name" value="ABC_TRANSPORTER_2"/>
    <property type="match status" value="1"/>
</dbReference>
<evidence type="ECO:0000256" key="3">
    <source>
        <dbReference type="ARBA" id="ARBA00022741"/>
    </source>
</evidence>
<dbReference type="InterPro" id="IPR003593">
    <property type="entry name" value="AAA+_ATPase"/>
</dbReference>
<keyword evidence="2" id="KW-0813">Transport</keyword>
<dbReference type="Pfam" id="PF00005">
    <property type="entry name" value="ABC_tran"/>
    <property type="match status" value="1"/>
</dbReference>
<keyword evidence="3" id="KW-0547">Nucleotide-binding</keyword>
<evidence type="ECO:0000313" key="7">
    <source>
        <dbReference type="Proteomes" id="UP000094609"/>
    </source>
</evidence>
<dbReference type="CDD" id="cd03214">
    <property type="entry name" value="ABC_Iron-Siderophores_B12_Hemin"/>
    <property type="match status" value="1"/>
</dbReference>
<dbReference type="GO" id="GO:0005524">
    <property type="term" value="F:ATP binding"/>
    <property type="evidence" value="ECO:0007669"/>
    <property type="project" value="UniProtKB-KW"/>
</dbReference>
<dbReference type="RefSeq" id="WP_069478954.1">
    <property type="nucleotide sequence ID" value="NZ_CP017111.1"/>
</dbReference>
<dbReference type="SUPFAM" id="SSF52540">
    <property type="entry name" value="P-loop containing nucleoside triphosphate hydrolases"/>
    <property type="match status" value="1"/>
</dbReference>
<gene>
    <name evidence="6" type="ORF">SHALO_2661</name>
</gene>
<evidence type="ECO:0000256" key="2">
    <source>
        <dbReference type="ARBA" id="ARBA00022448"/>
    </source>
</evidence>
<dbReference type="InterPro" id="IPR017871">
    <property type="entry name" value="ABC_transporter-like_CS"/>
</dbReference>
<dbReference type="KEGG" id="shal:SHALO_2661"/>
<proteinExistence type="inferred from homology"/>
<dbReference type="PANTHER" id="PTHR42734">
    <property type="entry name" value="METAL TRANSPORT SYSTEM ATP-BINDING PROTEIN TM_0124-RELATED"/>
    <property type="match status" value="1"/>
</dbReference>
<dbReference type="GO" id="GO:0016887">
    <property type="term" value="F:ATP hydrolysis activity"/>
    <property type="evidence" value="ECO:0007669"/>
    <property type="project" value="InterPro"/>
</dbReference>
<name>A0A1D7TN49_9BACT</name>
<evidence type="ECO:0000313" key="6">
    <source>
        <dbReference type="EMBL" id="AOO66419.1"/>
    </source>
</evidence>
<dbReference type="EMBL" id="CP017111">
    <property type="protein sequence ID" value="AOO66419.1"/>
    <property type="molecule type" value="Genomic_DNA"/>
</dbReference>
<evidence type="ECO:0000256" key="1">
    <source>
        <dbReference type="ARBA" id="ARBA00005417"/>
    </source>
</evidence>